<name>A0AA37BTH4_9ACTN</name>
<comment type="caution">
    <text evidence="2">The sequence shown here is derived from an EMBL/GenBank/DDBJ whole genome shotgun (WGS) entry which is preliminary data.</text>
</comment>
<feature type="region of interest" description="Disordered" evidence="1">
    <location>
        <begin position="102"/>
        <end position="129"/>
    </location>
</feature>
<reference evidence="2" key="1">
    <citation type="submission" date="2022-09" db="EMBL/GenBank/DDBJ databases">
        <title>Whole genome shotgun sequence of Streptomyces albidoflavus NBRC 12854.</title>
        <authorList>
            <person name="Komaki H."/>
            <person name="Tamura T."/>
        </authorList>
    </citation>
    <scope>NUCLEOTIDE SEQUENCE</scope>
    <source>
        <strain evidence="2">NBRC 12854</strain>
    </source>
</reference>
<dbReference type="InterPro" id="IPR024932">
    <property type="entry name" value="ApbE"/>
</dbReference>
<accession>A0AA37BTH4</accession>
<evidence type="ECO:0000256" key="1">
    <source>
        <dbReference type="SAM" id="MobiDB-lite"/>
    </source>
</evidence>
<organism evidence="2 3">
    <name type="scientific">Streptomyces albidoflavus</name>
    <dbReference type="NCBI Taxonomy" id="1886"/>
    <lineage>
        <taxon>Bacteria</taxon>
        <taxon>Bacillati</taxon>
        <taxon>Actinomycetota</taxon>
        <taxon>Actinomycetes</taxon>
        <taxon>Kitasatosporales</taxon>
        <taxon>Streptomycetaceae</taxon>
        <taxon>Streptomyces</taxon>
        <taxon>Streptomyces albidoflavus group</taxon>
    </lineage>
</organism>
<gene>
    <name evidence="2" type="ORF">ScoT_05700</name>
</gene>
<proteinExistence type="predicted"/>
<dbReference type="Proteomes" id="UP001051844">
    <property type="component" value="Unassembled WGS sequence"/>
</dbReference>
<dbReference type="Pfam" id="PF02424">
    <property type="entry name" value="ApbE"/>
    <property type="match status" value="1"/>
</dbReference>
<sequence>MASVVSARHDLAFATSGSSERGCHILHPDTGVPVITSAAVTVVGPGLAMTDAFATAALARGADALGWLGALPGYEALAVCPDGRERRMSGFRRYEASAQVSNDTPDRCPWPRLPRHDRGSTTADVRGRAGRAGALGAARDLLVKRPTGCPWWTVRPRPAPPDCRPLAGAPGWGCEHCRLWTTVPERR</sequence>
<dbReference type="EMBL" id="BNDZ01000003">
    <property type="protein sequence ID" value="GHI44396.1"/>
    <property type="molecule type" value="Genomic_DNA"/>
</dbReference>
<dbReference type="SUPFAM" id="SSF143631">
    <property type="entry name" value="ApbE-like"/>
    <property type="match status" value="1"/>
</dbReference>
<evidence type="ECO:0008006" key="4">
    <source>
        <dbReference type="Google" id="ProtNLM"/>
    </source>
</evidence>
<dbReference type="AlphaFoldDB" id="A0AA37BTH4"/>
<evidence type="ECO:0000313" key="2">
    <source>
        <dbReference type="EMBL" id="GHI44396.1"/>
    </source>
</evidence>
<dbReference type="Gene3D" id="3.10.520.10">
    <property type="entry name" value="ApbE-like domains"/>
    <property type="match status" value="1"/>
</dbReference>
<protein>
    <recommendedName>
        <fullName evidence="4">FAD:protein FMN transferase</fullName>
    </recommendedName>
</protein>
<dbReference type="InterPro" id="IPR003374">
    <property type="entry name" value="ApbE-like_sf"/>
</dbReference>
<evidence type="ECO:0000313" key="3">
    <source>
        <dbReference type="Proteomes" id="UP001051844"/>
    </source>
</evidence>